<sequence>MKSYTCYTLVIIVLLWLHLKDCVGEFCSYNDGQSGQYCEHGCCMYTDSICCDETNLAERLVSGVVSALIVILVILLAICYCRRRRDRRNRNRPICNSNSRSNTIQTVSGQCGVTYPPSYPDTRPPITRPHLGRPSPRSLSNPPHPDIPSPPPLTSPHPAEPPPPYETVMAQDRQTFAKSTPGKTFKVRV</sequence>
<dbReference type="AlphaFoldDB" id="A0AAN8JFA5"/>
<feature type="region of interest" description="Disordered" evidence="1">
    <location>
        <begin position="116"/>
        <end position="167"/>
    </location>
</feature>
<dbReference type="EMBL" id="JAZGQO010000011">
    <property type="protein sequence ID" value="KAK6174651.1"/>
    <property type="molecule type" value="Genomic_DNA"/>
</dbReference>
<organism evidence="4 5">
    <name type="scientific">Patella caerulea</name>
    <name type="common">Rayed Mediterranean limpet</name>
    <dbReference type="NCBI Taxonomy" id="87958"/>
    <lineage>
        <taxon>Eukaryota</taxon>
        <taxon>Metazoa</taxon>
        <taxon>Spiralia</taxon>
        <taxon>Lophotrochozoa</taxon>
        <taxon>Mollusca</taxon>
        <taxon>Gastropoda</taxon>
        <taxon>Patellogastropoda</taxon>
        <taxon>Patelloidea</taxon>
        <taxon>Patellidae</taxon>
        <taxon>Patella</taxon>
    </lineage>
</organism>
<name>A0AAN8JFA5_PATCE</name>
<keyword evidence="5" id="KW-1185">Reference proteome</keyword>
<accession>A0AAN8JFA5</accession>
<gene>
    <name evidence="4" type="ORF">SNE40_017887</name>
</gene>
<keyword evidence="2" id="KW-0472">Membrane</keyword>
<keyword evidence="3" id="KW-0732">Signal</keyword>
<reference evidence="4 5" key="1">
    <citation type="submission" date="2024-01" db="EMBL/GenBank/DDBJ databases">
        <title>The genome of the rayed Mediterranean limpet Patella caerulea (Linnaeus, 1758).</title>
        <authorList>
            <person name="Anh-Thu Weber A."/>
            <person name="Halstead-Nussloch G."/>
        </authorList>
    </citation>
    <scope>NUCLEOTIDE SEQUENCE [LARGE SCALE GENOMIC DNA]</scope>
    <source>
        <strain evidence="4">AATW-2023a</strain>
        <tissue evidence="4">Whole specimen</tissue>
    </source>
</reference>
<evidence type="ECO:0000313" key="5">
    <source>
        <dbReference type="Proteomes" id="UP001347796"/>
    </source>
</evidence>
<evidence type="ECO:0000313" key="4">
    <source>
        <dbReference type="EMBL" id="KAK6174651.1"/>
    </source>
</evidence>
<keyword evidence="2" id="KW-1133">Transmembrane helix</keyword>
<evidence type="ECO:0000256" key="3">
    <source>
        <dbReference type="SAM" id="SignalP"/>
    </source>
</evidence>
<evidence type="ECO:0000256" key="2">
    <source>
        <dbReference type="SAM" id="Phobius"/>
    </source>
</evidence>
<feature type="signal peptide" evidence="3">
    <location>
        <begin position="1"/>
        <end position="24"/>
    </location>
</feature>
<feature type="transmembrane region" description="Helical" evidence="2">
    <location>
        <begin position="60"/>
        <end position="81"/>
    </location>
</feature>
<dbReference type="Proteomes" id="UP001347796">
    <property type="component" value="Unassembled WGS sequence"/>
</dbReference>
<evidence type="ECO:0000256" key="1">
    <source>
        <dbReference type="SAM" id="MobiDB-lite"/>
    </source>
</evidence>
<feature type="compositionally biased region" description="Pro residues" evidence="1">
    <location>
        <begin position="142"/>
        <end position="165"/>
    </location>
</feature>
<proteinExistence type="predicted"/>
<protein>
    <submittedName>
        <fullName evidence="4">Uncharacterized protein</fullName>
    </submittedName>
</protein>
<comment type="caution">
    <text evidence="4">The sequence shown here is derived from an EMBL/GenBank/DDBJ whole genome shotgun (WGS) entry which is preliminary data.</text>
</comment>
<feature type="compositionally biased region" description="Pro residues" evidence="1">
    <location>
        <begin position="117"/>
        <end position="127"/>
    </location>
</feature>
<keyword evidence="2" id="KW-0812">Transmembrane</keyword>
<feature type="chain" id="PRO_5042989057" evidence="3">
    <location>
        <begin position="25"/>
        <end position="189"/>
    </location>
</feature>